<keyword evidence="1" id="KW-0812">Transmembrane</keyword>
<accession>A0A412FL24</accession>
<feature type="transmembrane region" description="Helical" evidence="1">
    <location>
        <begin position="287"/>
        <end position="306"/>
    </location>
</feature>
<feature type="transmembrane region" description="Helical" evidence="1">
    <location>
        <begin position="312"/>
        <end position="330"/>
    </location>
</feature>
<proteinExistence type="predicted"/>
<dbReference type="Proteomes" id="UP000284205">
    <property type="component" value="Unassembled WGS sequence"/>
</dbReference>
<keyword evidence="1" id="KW-1133">Transmembrane helix</keyword>
<reference evidence="2 3" key="1">
    <citation type="submission" date="2018-08" db="EMBL/GenBank/DDBJ databases">
        <title>A genome reference for cultivated species of the human gut microbiota.</title>
        <authorList>
            <person name="Zou Y."/>
            <person name="Xue W."/>
            <person name="Luo G."/>
        </authorList>
    </citation>
    <scope>NUCLEOTIDE SEQUENCE [LARGE SCALE GENOMIC DNA]</scope>
    <source>
        <strain evidence="2 3">AF24-29LB</strain>
    </source>
</reference>
<feature type="transmembrane region" description="Helical" evidence="1">
    <location>
        <begin position="255"/>
        <end position="275"/>
    </location>
</feature>
<evidence type="ECO:0000313" key="2">
    <source>
        <dbReference type="EMBL" id="RGR68862.1"/>
    </source>
</evidence>
<feature type="transmembrane region" description="Helical" evidence="1">
    <location>
        <begin position="176"/>
        <end position="193"/>
    </location>
</feature>
<dbReference type="EMBL" id="QRUO01000015">
    <property type="protein sequence ID" value="RGR68862.1"/>
    <property type="molecule type" value="Genomic_DNA"/>
</dbReference>
<dbReference type="AlphaFoldDB" id="A0A412FL24"/>
<dbReference type="PROSITE" id="PS51257">
    <property type="entry name" value="PROKAR_LIPOPROTEIN"/>
    <property type="match status" value="1"/>
</dbReference>
<keyword evidence="1" id="KW-0472">Membrane</keyword>
<organism evidence="2 3">
    <name type="scientific">Bacteroides caccae</name>
    <dbReference type="NCBI Taxonomy" id="47678"/>
    <lineage>
        <taxon>Bacteria</taxon>
        <taxon>Pseudomonadati</taxon>
        <taxon>Bacteroidota</taxon>
        <taxon>Bacteroidia</taxon>
        <taxon>Bacteroidales</taxon>
        <taxon>Bacteroidaceae</taxon>
        <taxon>Bacteroides</taxon>
    </lineage>
</organism>
<sequence>MRMNHRRMIRYRRHRGYGASALSFVTACWNGLWKETLFSVSSVSSVVSLLLCLFFLSSCHYARPNLSSEEMPQKTKDSLNYLYERHYTWNTNLELTADSILLECLPIKDTYINLYWGDRVVVAEFAVHPADSVDSVWVKLAHTQDEQGWIREVELKRSFVPTDSISQAIHLFSDTHASYFVVIFALFVGVYLLRAFRRKQLQMVYFNDIDSVYPLFLCLLMAFSATVYESMQVFVPDTWEHFYFNPTLSPFKVPFILSVFLLSIWLFVIVSLAVLDDLFRQLTPSAAIFYLLGLMSCCIFCYFFFILMAHIYIGYLFLILFILVFVKKVYWNSRYKYCCGHCGEKLKEKGVCPHCGAINE</sequence>
<name>A0A412FL24_9BACE</name>
<evidence type="ECO:0000256" key="1">
    <source>
        <dbReference type="SAM" id="Phobius"/>
    </source>
</evidence>
<feature type="transmembrane region" description="Helical" evidence="1">
    <location>
        <begin position="213"/>
        <end position="235"/>
    </location>
</feature>
<comment type="caution">
    <text evidence="2">The sequence shown here is derived from an EMBL/GenBank/DDBJ whole genome shotgun (WGS) entry which is preliminary data.</text>
</comment>
<evidence type="ECO:0000313" key="3">
    <source>
        <dbReference type="Proteomes" id="UP000284205"/>
    </source>
</evidence>
<gene>
    <name evidence="2" type="ORF">DWY26_15255</name>
</gene>
<protein>
    <submittedName>
        <fullName evidence="2">Zinc ribbon domain-containing protein</fullName>
    </submittedName>
</protein>
<dbReference type="RefSeq" id="WP_122139479.1">
    <property type="nucleotide sequence ID" value="NZ_JAQCWB010000019.1"/>
</dbReference>